<organism evidence="19 20">
    <name type="scientific">Clavibacter lycopersici</name>
    <dbReference type="NCBI Taxonomy" id="2301718"/>
    <lineage>
        <taxon>Bacteria</taxon>
        <taxon>Bacillati</taxon>
        <taxon>Actinomycetota</taxon>
        <taxon>Actinomycetes</taxon>
        <taxon>Micrococcales</taxon>
        <taxon>Microbacteriaceae</taxon>
        <taxon>Clavibacter</taxon>
    </lineage>
</organism>
<dbReference type="Pfam" id="PF00672">
    <property type="entry name" value="HAMP"/>
    <property type="match status" value="1"/>
</dbReference>
<feature type="domain" description="Histidine kinase" evidence="17">
    <location>
        <begin position="295"/>
        <end position="512"/>
    </location>
</feature>
<dbReference type="GO" id="GO:0000155">
    <property type="term" value="F:phosphorelay sensor kinase activity"/>
    <property type="evidence" value="ECO:0007669"/>
    <property type="project" value="InterPro"/>
</dbReference>
<dbReference type="SMART" id="SM00387">
    <property type="entry name" value="HATPase_c"/>
    <property type="match status" value="1"/>
</dbReference>
<keyword evidence="7 16" id="KW-0812">Transmembrane</keyword>
<evidence type="ECO:0000256" key="7">
    <source>
        <dbReference type="ARBA" id="ARBA00022692"/>
    </source>
</evidence>
<evidence type="ECO:0000256" key="14">
    <source>
        <dbReference type="ARBA" id="ARBA00035305"/>
    </source>
</evidence>
<dbReference type="PRINTS" id="PR00344">
    <property type="entry name" value="BCTRLSENSOR"/>
</dbReference>
<dbReference type="InterPro" id="IPR003661">
    <property type="entry name" value="HisK_dim/P_dom"/>
</dbReference>
<dbReference type="InterPro" id="IPR047669">
    <property type="entry name" value="MtrAB_MtrB"/>
</dbReference>
<evidence type="ECO:0000259" key="18">
    <source>
        <dbReference type="PROSITE" id="PS50885"/>
    </source>
</evidence>
<dbReference type="Proteomes" id="UP000266484">
    <property type="component" value="Unassembled WGS sequence"/>
</dbReference>
<evidence type="ECO:0000256" key="11">
    <source>
        <dbReference type="ARBA" id="ARBA00022989"/>
    </source>
</evidence>
<comment type="subcellular location">
    <subcellularLocation>
        <location evidence="2">Cell membrane</location>
        <topology evidence="2">Multi-pass membrane protein</topology>
    </subcellularLocation>
</comment>
<dbReference type="FunFam" id="3.30.565.10:FF:000013">
    <property type="entry name" value="Two-component sensor histidine kinase"/>
    <property type="match status" value="1"/>
</dbReference>
<keyword evidence="13 16" id="KW-0472">Membrane</keyword>
<dbReference type="GO" id="GO:0005886">
    <property type="term" value="C:plasma membrane"/>
    <property type="evidence" value="ECO:0007669"/>
    <property type="project" value="UniProtKB-SubCell"/>
</dbReference>
<evidence type="ECO:0000256" key="16">
    <source>
        <dbReference type="SAM" id="Phobius"/>
    </source>
</evidence>
<dbReference type="InterPro" id="IPR003660">
    <property type="entry name" value="HAMP_dom"/>
</dbReference>
<dbReference type="InterPro" id="IPR005467">
    <property type="entry name" value="His_kinase_dom"/>
</dbReference>
<keyword evidence="12" id="KW-0902">Two-component regulatory system</keyword>
<dbReference type="PANTHER" id="PTHR43547:SF2">
    <property type="entry name" value="HYBRID SIGNAL TRANSDUCTION HISTIDINE KINASE C"/>
    <property type="match status" value="1"/>
</dbReference>
<evidence type="ECO:0000259" key="17">
    <source>
        <dbReference type="PROSITE" id="PS50109"/>
    </source>
</evidence>
<evidence type="ECO:0000256" key="9">
    <source>
        <dbReference type="ARBA" id="ARBA00022777"/>
    </source>
</evidence>
<dbReference type="PANTHER" id="PTHR43547">
    <property type="entry name" value="TWO-COMPONENT HISTIDINE KINASE"/>
    <property type="match status" value="1"/>
</dbReference>
<feature type="domain" description="HAMP" evidence="18">
    <location>
        <begin position="228"/>
        <end position="280"/>
    </location>
</feature>
<keyword evidence="4" id="KW-1003">Cell membrane</keyword>
<dbReference type="InterPro" id="IPR004358">
    <property type="entry name" value="Sig_transdc_His_kin-like_C"/>
</dbReference>
<evidence type="ECO:0000256" key="5">
    <source>
        <dbReference type="ARBA" id="ARBA00022553"/>
    </source>
</evidence>
<dbReference type="Gene3D" id="6.10.340.10">
    <property type="match status" value="1"/>
</dbReference>
<protein>
    <recommendedName>
        <fullName evidence="14">Sensor histidine kinase MtrB</fullName>
        <ecNumber evidence="3">2.7.13.3</ecNumber>
    </recommendedName>
</protein>
<keyword evidence="8" id="KW-0547">Nucleotide-binding</keyword>
<evidence type="ECO:0000256" key="1">
    <source>
        <dbReference type="ARBA" id="ARBA00000085"/>
    </source>
</evidence>
<dbReference type="InterPro" id="IPR036097">
    <property type="entry name" value="HisK_dim/P_sf"/>
</dbReference>
<feature type="transmembrane region" description="Helical" evidence="16">
    <location>
        <begin position="20"/>
        <end position="49"/>
    </location>
</feature>
<evidence type="ECO:0000256" key="10">
    <source>
        <dbReference type="ARBA" id="ARBA00022840"/>
    </source>
</evidence>
<keyword evidence="9 19" id="KW-0418">Kinase</keyword>
<dbReference type="SUPFAM" id="SSF158472">
    <property type="entry name" value="HAMP domain-like"/>
    <property type="match status" value="1"/>
</dbReference>
<dbReference type="SMART" id="SM00304">
    <property type="entry name" value="HAMP"/>
    <property type="match status" value="1"/>
</dbReference>
<dbReference type="Pfam" id="PF02518">
    <property type="entry name" value="HATPase_c"/>
    <property type="match status" value="1"/>
</dbReference>
<dbReference type="OrthoDB" id="9786919at2"/>
<dbReference type="EMBL" id="QWGT01000309">
    <property type="protein sequence ID" value="RIJ46030.1"/>
    <property type="molecule type" value="Genomic_DNA"/>
</dbReference>
<evidence type="ECO:0000256" key="12">
    <source>
        <dbReference type="ARBA" id="ARBA00023012"/>
    </source>
</evidence>
<evidence type="ECO:0000256" key="3">
    <source>
        <dbReference type="ARBA" id="ARBA00012438"/>
    </source>
</evidence>
<comment type="catalytic activity">
    <reaction evidence="1">
        <text>ATP + protein L-histidine = ADP + protein N-phospho-L-histidine.</text>
        <dbReference type="EC" id="2.7.13.3"/>
    </reaction>
</comment>
<dbReference type="AlphaFoldDB" id="A0A399SQL6"/>
<dbReference type="InterPro" id="IPR036890">
    <property type="entry name" value="HATPase_C_sf"/>
</dbReference>
<dbReference type="CDD" id="cd00082">
    <property type="entry name" value="HisKA"/>
    <property type="match status" value="1"/>
</dbReference>
<evidence type="ECO:0000256" key="13">
    <source>
        <dbReference type="ARBA" id="ARBA00023136"/>
    </source>
</evidence>
<evidence type="ECO:0000256" key="6">
    <source>
        <dbReference type="ARBA" id="ARBA00022679"/>
    </source>
</evidence>
<dbReference type="SMART" id="SM00388">
    <property type="entry name" value="HisKA"/>
    <property type="match status" value="1"/>
</dbReference>
<dbReference type="InterPro" id="IPR003594">
    <property type="entry name" value="HATPase_dom"/>
</dbReference>
<proteinExistence type="predicted"/>
<dbReference type="PROSITE" id="PS50885">
    <property type="entry name" value="HAMP"/>
    <property type="match status" value="1"/>
</dbReference>
<keyword evidence="10" id="KW-0067">ATP-binding</keyword>
<keyword evidence="20" id="KW-1185">Reference proteome</keyword>
<dbReference type="Gene3D" id="1.10.287.130">
    <property type="match status" value="1"/>
</dbReference>
<name>A0A399SQL6_9MICO</name>
<evidence type="ECO:0000256" key="8">
    <source>
        <dbReference type="ARBA" id="ARBA00022741"/>
    </source>
</evidence>
<dbReference type="SUPFAM" id="SSF47384">
    <property type="entry name" value="Homodimeric domain of signal transducing histidine kinase"/>
    <property type="match status" value="1"/>
</dbReference>
<dbReference type="FunFam" id="1.10.287.130:FF:000010">
    <property type="entry name" value="Two-component sensor histidine kinase"/>
    <property type="match status" value="1"/>
</dbReference>
<evidence type="ECO:0000256" key="15">
    <source>
        <dbReference type="SAM" id="MobiDB-lite"/>
    </source>
</evidence>
<sequence length="543" mass="59707">MRPLPVWLVDWRSWPRRLVRIWAVSLQFRTVLITVALSGVTVLLIGILMTQSISSDLFRQRLDTVLQQSNSATSRMQEQFTSSDASDQTELEQLRTQVFDELRGSAINLSDFAFRRTPGTEARNVLQNASTADYVDSLLSADLRRAVGEGTGTQQWQSVAIPDEQGGTSPGIVVGSSIDIPSAGRYELYLVYDLGDIQQTLDFVAGTILLAFLLLVVLIGAIAWLVVRLVVAPIRVAADTSQKLAAGQLEERLPVKGEDVIATLARSFNGMADSLQSQITQLADLSQLQQRFVSDVSHELRTPLTTIRLAGGVLYDLREDFSPPAARSAELLHTQVERFETLLADLLEISRFDAGAVDLVTEPTNLVRLVEDSIEEFEGLAAQKGSELRLVAPGGYFDAEMDARRVRRIVTNLVGNAVDHGEGRPIVITVDSDRDAVALAVRDYGVGMTHEEMGHVFDRFWRADPSRQRTTGGTGLGLAISLEDTNLHHGWLQLWSRPGEGSCFRLTLPRRPDVPFDSSPVALPPDDPADDRADEEDARVPSS</sequence>
<feature type="compositionally biased region" description="Acidic residues" evidence="15">
    <location>
        <begin position="527"/>
        <end position="537"/>
    </location>
</feature>
<keyword evidence="6" id="KW-0808">Transferase</keyword>
<keyword evidence="11 16" id="KW-1133">Transmembrane helix</keyword>
<dbReference type="EC" id="2.7.13.3" evidence="3"/>
<reference evidence="19 20" key="1">
    <citation type="submission" date="2018-08" db="EMBL/GenBank/DDBJ databases">
        <title>Genome Sequence of Clavibacter michiganensis Subspecies type strains, and the Atypical Peach-Colored Strains Isolated from Tomato.</title>
        <authorList>
            <person name="Osdaghi E."/>
            <person name="Portier P."/>
            <person name="Briand M."/>
            <person name="Jacques M.-A."/>
        </authorList>
    </citation>
    <scope>NUCLEOTIDE SEQUENCE [LARGE SCALE GENOMIC DNA]</scope>
    <source>
        <strain evidence="19 20">CFBP 8615</strain>
    </source>
</reference>
<dbReference type="SUPFAM" id="SSF55874">
    <property type="entry name" value="ATPase domain of HSP90 chaperone/DNA topoisomerase II/histidine kinase"/>
    <property type="match status" value="1"/>
</dbReference>
<accession>A0A399SQL6</accession>
<gene>
    <name evidence="19" type="ORF">DZG00_14340</name>
</gene>
<keyword evidence="5" id="KW-0597">Phosphoprotein</keyword>
<dbReference type="RefSeq" id="WP_119383027.1">
    <property type="nucleotide sequence ID" value="NZ_QWGT01000309.1"/>
</dbReference>
<dbReference type="Gene3D" id="3.30.565.10">
    <property type="entry name" value="Histidine kinase-like ATPase, C-terminal domain"/>
    <property type="match status" value="1"/>
</dbReference>
<dbReference type="CDD" id="cd06225">
    <property type="entry name" value="HAMP"/>
    <property type="match status" value="1"/>
</dbReference>
<dbReference type="NCBIfam" id="NF040691">
    <property type="entry name" value="MtrAB_MtrB"/>
    <property type="match status" value="1"/>
</dbReference>
<evidence type="ECO:0000313" key="20">
    <source>
        <dbReference type="Proteomes" id="UP000266484"/>
    </source>
</evidence>
<dbReference type="GO" id="GO:0005524">
    <property type="term" value="F:ATP binding"/>
    <property type="evidence" value="ECO:0007669"/>
    <property type="project" value="UniProtKB-KW"/>
</dbReference>
<evidence type="ECO:0000313" key="19">
    <source>
        <dbReference type="EMBL" id="RIJ46030.1"/>
    </source>
</evidence>
<feature type="transmembrane region" description="Helical" evidence="16">
    <location>
        <begin position="203"/>
        <end position="227"/>
    </location>
</feature>
<dbReference type="PROSITE" id="PS50109">
    <property type="entry name" value="HIS_KIN"/>
    <property type="match status" value="1"/>
</dbReference>
<dbReference type="Pfam" id="PF00512">
    <property type="entry name" value="HisKA"/>
    <property type="match status" value="1"/>
</dbReference>
<evidence type="ECO:0000256" key="4">
    <source>
        <dbReference type="ARBA" id="ARBA00022475"/>
    </source>
</evidence>
<feature type="region of interest" description="Disordered" evidence="15">
    <location>
        <begin position="514"/>
        <end position="543"/>
    </location>
</feature>
<evidence type="ECO:0000256" key="2">
    <source>
        <dbReference type="ARBA" id="ARBA00004651"/>
    </source>
</evidence>
<comment type="caution">
    <text evidence="19">The sequence shown here is derived from an EMBL/GenBank/DDBJ whole genome shotgun (WGS) entry which is preliminary data.</text>
</comment>